<dbReference type="SMART" id="SM00267">
    <property type="entry name" value="GGDEF"/>
    <property type="match status" value="1"/>
</dbReference>
<feature type="transmembrane region" description="Helical" evidence="3">
    <location>
        <begin position="228"/>
        <end position="247"/>
    </location>
</feature>
<feature type="transmembrane region" description="Helical" evidence="3">
    <location>
        <begin position="192"/>
        <end position="216"/>
    </location>
</feature>
<evidence type="ECO:0000259" key="4">
    <source>
        <dbReference type="PROSITE" id="PS50887"/>
    </source>
</evidence>
<dbReference type="GO" id="GO:0052621">
    <property type="term" value="F:diguanylate cyclase activity"/>
    <property type="evidence" value="ECO:0007669"/>
    <property type="project" value="UniProtKB-EC"/>
</dbReference>
<reference evidence="6" key="1">
    <citation type="journal article" date="2019" name="Int. J. Syst. Evol. Microbiol.">
        <title>The Global Catalogue of Microorganisms (GCM) 10K type strain sequencing project: providing services to taxonomists for standard genome sequencing and annotation.</title>
        <authorList>
            <consortium name="The Broad Institute Genomics Platform"/>
            <consortium name="The Broad Institute Genome Sequencing Center for Infectious Disease"/>
            <person name="Wu L."/>
            <person name="Ma J."/>
        </authorList>
    </citation>
    <scope>NUCLEOTIDE SEQUENCE [LARGE SCALE GENOMIC DNA]</scope>
    <source>
        <strain evidence="6">CCUG 62982</strain>
    </source>
</reference>
<dbReference type="PROSITE" id="PS50887">
    <property type="entry name" value="GGDEF"/>
    <property type="match status" value="1"/>
</dbReference>
<dbReference type="InterPro" id="IPR011623">
    <property type="entry name" value="7TMR_DISM_rcpt_extracell_dom1"/>
</dbReference>
<dbReference type="PANTHER" id="PTHR45138">
    <property type="entry name" value="REGULATORY COMPONENTS OF SENSORY TRANSDUCTION SYSTEM"/>
    <property type="match status" value="1"/>
</dbReference>
<name>A0ABW3H7S7_9SPHN</name>
<dbReference type="SUPFAM" id="SSF55073">
    <property type="entry name" value="Nucleotide cyclase"/>
    <property type="match status" value="1"/>
</dbReference>
<dbReference type="InterPro" id="IPR050469">
    <property type="entry name" value="Diguanylate_Cyclase"/>
</dbReference>
<sequence length="544" mass="59258">MMPGAPALAQAGVAGHPVSVCVLRDDGAMSAARLIREPGRFDCASTQHALGPGDYWALSEEIGERSTPERPLSIRFASVWQKSIALDILYEDGRIVRVPADPRGLTPYIQLGAVAEIRLPPAQARVMRLLWHVEGSANLRGILLGARISTAAESVEANLKMAAMYAAFGGLALALIIYNLALWGALRHRFQLWYCAMTAGLLAYAFSSSGALAWVWPDIANNDRMRLNYLWLGLMGGAALMFARTFFEERVYTGRLGRVAEGVAVLIAAAGILVYLAAPVAIHAADLIFTSIFVGLTCVVVPTLWRAWRLRSNYLWLFAIAWGAPILTAILRMLGNIHLLPWNFWLDNSTVLSMCAEAVLSSLAIAYRIKLLSKERDAAMRGEEAALRLAETDPLTGLLNRRAFLEKAIGRPGDQMLQIADLDHFKSVNETLGHDGGDEVLRVFARVLRQVAPPGALVARMGGEEFAILSARDEAVEPEIVLARLRATRMPFDLQITTSVGTCCGPIGTEVDWKALYRGADSALFEAKSAGRDRVRNAPAREAA</sequence>
<feature type="transmembrane region" description="Helical" evidence="3">
    <location>
        <begin position="162"/>
        <end position="185"/>
    </location>
</feature>
<dbReference type="NCBIfam" id="TIGR00254">
    <property type="entry name" value="GGDEF"/>
    <property type="match status" value="1"/>
</dbReference>
<gene>
    <name evidence="5" type="ORF">ACFQ1E_10750</name>
</gene>
<dbReference type="InterPro" id="IPR043128">
    <property type="entry name" value="Rev_trsase/Diguanyl_cyclase"/>
</dbReference>
<proteinExistence type="predicted"/>
<dbReference type="Proteomes" id="UP001596977">
    <property type="component" value="Unassembled WGS sequence"/>
</dbReference>
<feature type="transmembrane region" description="Helical" evidence="3">
    <location>
        <begin position="288"/>
        <end position="307"/>
    </location>
</feature>
<keyword evidence="3" id="KW-0472">Membrane</keyword>
<feature type="transmembrane region" description="Helical" evidence="3">
    <location>
        <begin position="314"/>
        <end position="331"/>
    </location>
</feature>
<dbReference type="Gene3D" id="3.30.70.270">
    <property type="match status" value="1"/>
</dbReference>
<dbReference type="CDD" id="cd01949">
    <property type="entry name" value="GGDEF"/>
    <property type="match status" value="1"/>
</dbReference>
<feature type="domain" description="GGDEF" evidence="4">
    <location>
        <begin position="413"/>
        <end position="540"/>
    </location>
</feature>
<feature type="transmembrane region" description="Helical" evidence="3">
    <location>
        <begin position="259"/>
        <end position="282"/>
    </location>
</feature>
<comment type="caution">
    <text evidence="5">The sequence shown here is derived from an EMBL/GenBank/DDBJ whole genome shotgun (WGS) entry which is preliminary data.</text>
</comment>
<keyword evidence="5" id="KW-0808">Transferase</keyword>
<feature type="transmembrane region" description="Helical" evidence="3">
    <location>
        <begin position="351"/>
        <end position="371"/>
    </location>
</feature>
<dbReference type="EMBL" id="JBHTJG010000004">
    <property type="protein sequence ID" value="MFD0946817.1"/>
    <property type="molecule type" value="Genomic_DNA"/>
</dbReference>
<evidence type="ECO:0000313" key="6">
    <source>
        <dbReference type="Proteomes" id="UP001596977"/>
    </source>
</evidence>
<dbReference type="InterPro" id="IPR000160">
    <property type="entry name" value="GGDEF_dom"/>
</dbReference>
<dbReference type="Pfam" id="PF07695">
    <property type="entry name" value="7TMR-DISM_7TM"/>
    <property type="match status" value="1"/>
</dbReference>
<keyword evidence="6" id="KW-1185">Reference proteome</keyword>
<dbReference type="EC" id="2.7.7.65" evidence="1"/>
<evidence type="ECO:0000313" key="5">
    <source>
        <dbReference type="EMBL" id="MFD0946817.1"/>
    </source>
</evidence>
<accession>A0ABW3H7S7</accession>
<dbReference type="Pfam" id="PF00990">
    <property type="entry name" value="GGDEF"/>
    <property type="match status" value="1"/>
</dbReference>
<evidence type="ECO:0000256" key="1">
    <source>
        <dbReference type="ARBA" id="ARBA00012528"/>
    </source>
</evidence>
<dbReference type="PANTHER" id="PTHR45138:SF9">
    <property type="entry name" value="DIGUANYLATE CYCLASE DGCM-RELATED"/>
    <property type="match status" value="1"/>
</dbReference>
<comment type="catalytic activity">
    <reaction evidence="2">
        <text>2 GTP = 3',3'-c-di-GMP + 2 diphosphate</text>
        <dbReference type="Rhea" id="RHEA:24898"/>
        <dbReference type="ChEBI" id="CHEBI:33019"/>
        <dbReference type="ChEBI" id="CHEBI:37565"/>
        <dbReference type="ChEBI" id="CHEBI:58805"/>
        <dbReference type="EC" id="2.7.7.65"/>
    </reaction>
</comment>
<dbReference type="InterPro" id="IPR029787">
    <property type="entry name" value="Nucleotide_cyclase"/>
</dbReference>
<evidence type="ECO:0000256" key="3">
    <source>
        <dbReference type="SAM" id="Phobius"/>
    </source>
</evidence>
<keyword evidence="3" id="KW-1133">Transmembrane helix</keyword>
<organism evidence="5 6">
    <name type="scientific">Sphingomonas canadensis</name>
    <dbReference type="NCBI Taxonomy" id="1219257"/>
    <lineage>
        <taxon>Bacteria</taxon>
        <taxon>Pseudomonadati</taxon>
        <taxon>Pseudomonadota</taxon>
        <taxon>Alphaproteobacteria</taxon>
        <taxon>Sphingomonadales</taxon>
        <taxon>Sphingomonadaceae</taxon>
        <taxon>Sphingomonas</taxon>
    </lineage>
</organism>
<protein>
    <recommendedName>
        <fullName evidence="1">diguanylate cyclase</fullName>
        <ecNumber evidence="1">2.7.7.65</ecNumber>
    </recommendedName>
</protein>
<keyword evidence="3" id="KW-0812">Transmembrane</keyword>
<evidence type="ECO:0000256" key="2">
    <source>
        <dbReference type="ARBA" id="ARBA00034247"/>
    </source>
</evidence>
<keyword evidence="5" id="KW-0548">Nucleotidyltransferase</keyword>